<keyword evidence="2" id="KW-1185">Reference proteome</keyword>
<organism evidence="1 2">
    <name type="scientific">Fluviibacter phosphoraccumulans</name>
    <dbReference type="NCBI Taxonomy" id="1751046"/>
    <lineage>
        <taxon>Bacteria</taxon>
        <taxon>Pseudomonadati</taxon>
        <taxon>Pseudomonadota</taxon>
        <taxon>Betaproteobacteria</taxon>
        <taxon>Rhodocyclales</taxon>
        <taxon>Fluviibacteraceae</taxon>
        <taxon>Fluviibacter</taxon>
    </lineage>
</organism>
<name>A0A679I877_9RHOO</name>
<dbReference type="Proteomes" id="UP000463961">
    <property type="component" value="Chromosome"/>
</dbReference>
<dbReference type="RefSeq" id="WP_162048767.1">
    <property type="nucleotide sequence ID" value="NZ_AP019011.1"/>
</dbReference>
<dbReference type="AlphaFoldDB" id="A0A679I877"/>
<gene>
    <name evidence="1" type="ORF">ICHIAU1_05930</name>
</gene>
<dbReference type="EMBL" id="AP022345">
    <property type="protein sequence ID" value="BBU68310.1"/>
    <property type="molecule type" value="Genomic_DNA"/>
</dbReference>
<dbReference type="Pfam" id="PF13997">
    <property type="entry name" value="YqjK"/>
    <property type="match status" value="1"/>
</dbReference>
<accession>A0A679I877</accession>
<protein>
    <submittedName>
        <fullName evidence="1">Uncharacterized protein</fullName>
    </submittedName>
</protein>
<evidence type="ECO:0000313" key="2">
    <source>
        <dbReference type="Proteomes" id="UP000463961"/>
    </source>
</evidence>
<evidence type="ECO:0000313" key="1">
    <source>
        <dbReference type="EMBL" id="BBU68310.1"/>
    </source>
</evidence>
<sequence length="101" mass="11134">MSALNERAIQRGRLLERISQQRVALGTCCAPLADALNTADQVVAGAERTRQWISENPLAVGLGLFILVVWRPKGMLKLARNGLIGWRSLRFVRQKLGALLA</sequence>
<proteinExistence type="predicted"/>
<reference evidence="2" key="1">
    <citation type="submission" date="2020-01" db="EMBL/GenBank/DDBJ databases">
        <title>Phosphoaccumulans saitamaens gen. nov., sp. nov., a polyphosphate accumulating bacterium isolated from surface river water.</title>
        <authorList>
            <person name="Watanabe K."/>
            <person name="Suda W."/>
        </authorList>
    </citation>
    <scope>NUCLEOTIDE SEQUENCE [LARGE SCALE GENOMIC DNA]</scope>
    <source>
        <strain evidence="2">ICHIAU1</strain>
    </source>
</reference>
<dbReference type="InterPro" id="IPR025612">
    <property type="entry name" value="YqjK"/>
</dbReference>